<comment type="caution">
    <text evidence="3">The sequence shown here is derived from an EMBL/GenBank/DDBJ whole genome shotgun (WGS) entry which is preliminary data.</text>
</comment>
<organism evidence="3 4">
    <name type="scientific">Rubus argutus</name>
    <name type="common">Southern blackberry</name>
    <dbReference type="NCBI Taxonomy" id="59490"/>
    <lineage>
        <taxon>Eukaryota</taxon>
        <taxon>Viridiplantae</taxon>
        <taxon>Streptophyta</taxon>
        <taxon>Embryophyta</taxon>
        <taxon>Tracheophyta</taxon>
        <taxon>Spermatophyta</taxon>
        <taxon>Magnoliopsida</taxon>
        <taxon>eudicotyledons</taxon>
        <taxon>Gunneridae</taxon>
        <taxon>Pentapetalae</taxon>
        <taxon>rosids</taxon>
        <taxon>fabids</taxon>
        <taxon>Rosales</taxon>
        <taxon>Rosaceae</taxon>
        <taxon>Rosoideae</taxon>
        <taxon>Rosoideae incertae sedis</taxon>
        <taxon>Rubus</taxon>
    </lineage>
</organism>
<dbReference type="Proteomes" id="UP001457282">
    <property type="component" value="Unassembled WGS sequence"/>
</dbReference>
<keyword evidence="1" id="KW-0175">Coiled coil</keyword>
<gene>
    <name evidence="3" type="ORF">M0R45_033509</name>
</gene>
<proteinExistence type="predicted"/>
<evidence type="ECO:0000313" key="3">
    <source>
        <dbReference type="EMBL" id="KAK9925174.1"/>
    </source>
</evidence>
<feature type="compositionally biased region" description="Basic and acidic residues" evidence="2">
    <location>
        <begin position="554"/>
        <end position="564"/>
    </location>
</feature>
<feature type="coiled-coil region" evidence="1">
    <location>
        <begin position="48"/>
        <end position="100"/>
    </location>
</feature>
<protein>
    <submittedName>
        <fullName evidence="3">Uncharacterized protein</fullName>
    </submittedName>
</protein>
<feature type="compositionally biased region" description="Polar residues" evidence="2">
    <location>
        <begin position="141"/>
        <end position="156"/>
    </location>
</feature>
<feature type="compositionally biased region" description="Basic residues" evidence="2">
    <location>
        <begin position="288"/>
        <end position="302"/>
    </location>
</feature>
<dbReference type="PANTHER" id="PTHR34778">
    <property type="entry name" value="OS02G0580700 PROTEIN"/>
    <property type="match status" value="1"/>
</dbReference>
<reference evidence="3 4" key="1">
    <citation type="journal article" date="2023" name="G3 (Bethesda)">
        <title>A chromosome-length genome assembly and annotation of blackberry (Rubus argutus, cv. 'Hillquist').</title>
        <authorList>
            <person name="Bruna T."/>
            <person name="Aryal R."/>
            <person name="Dudchenko O."/>
            <person name="Sargent D.J."/>
            <person name="Mead D."/>
            <person name="Buti M."/>
            <person name="Cavallini A."/>
            <person name="Hytonen T."/>
            <person name="Andres J."/>
            <person name="Pham M."/>
            <person name="Weisz D."/>
            <person name="Mascagni F."/>
            <person name="Usai G."/>
            <person name="Natali L."/>
            <person name="Bassil N."/>
            <person name="Fernandez G.E."/>
            <person name="Lomsadze A."/>
            <person name="Armour M."/>
            <person name="Olukolu B."/>
            <person name="Poorten T."/>
            <person name="Britton C."/>
            <person name="Davik J."/>
            <person name="Ashrafi H."/>
            <person name="Aiden E.L."/>
            <person name="Borodovsky M."/>
            <person name="Worthington M."/>
        </authorList>
    </citation>
    <scope>NUCLEOTIDE SEQUENCE [LARGE SCALE GENOMIC DNA]</scope>
    <source>
        <strain evidence="3">PI 553951</strain>
    </source>
</reference>
<name>A0AAW1WMK3_RUBAR</name>
<sequence>MEDEAEKMVALKKAYADIILNTAKEAAARVMAAERKALRFEHDLRSSKDEALRMLLRLKQMIDSETREAQMTSLKQERKIEELEAQLHEAEDIITDLRSELKQAWGELERVNTNQVQPLNGQTTRVDASFSENATPLPITHSPSVSGDQTSPTSGLENIPAIRVLDHNECNGLEQAEQLSDFDLDNFYAPVSDFDSIIMRSKEPELLRNGCTQRVRAFERNSFDGKLLPSGYEDDHNSHRKNELIIKASDKEGSCNLPSFRDNGMQVVKNQSLGETKTPVKVRTIRKRKTQFGKAKTSRHCRPSQLMRSCQPSSVNGNDRSHEDACIQPSINAENLDITRSSSGLEEKLQHSSCYPIDSKSIQKGKRKRKIQSKEGISTSFTSTGQPSSILSRCRTFAYLINGDVKCEDRPNTTEKNDAKMKPLARLDPGRTLIRSDVDPISGSTSVKVSIKGISKSGPVQNAADKGSELIDVPVLIKQGNDVVENSEAPSSEFNFGTVNVSAMNSELTDVKISAQSSGSPGHVDNSRLLKYTSRRKRKNSSSNPGENASFEENTAKRRAEVKESVAPQPQMTNESSRDSRRLAQVARQLISLSGKRWCN</sequence>
<keyword evidence="4" id="KW-1185">Reference proteome</keyword>
<evidence type="ECO:0000313" key="4">
    <source>
        <dbReference type="Proteomes" id="UP001457282"/>
    </source>
</evidence>
<accession>A0AAW1WMK3</accession>
<dbReference type="PANTHER" id="PTHR34778:SF6">
    <property type="entry name" value="SHUGOSHIN C-TERMINAL DOMAIN-CONTAINING PROTEIN"/>
    <property type="match status" value="1"/>
</dbReference>
<evidence type="ECO:0000256" key="2">
    <source>
        <dbReference type="SAM" id="MobiDB-lite"/>
    </source>
</evidence>
<dbReference type="AlphaFoldDB" id="A0AAW1WMK3"/>
<feature type="region of interest" description="Disordered" evidence="2">
    <location>
        <begin position="133"/>
        <end position="156"/>
    </location>
</feature>
<feature type="compositionally biased region" description="Polar residues" evidence="2">
    <location>
        <begin position="375"/>
        <end position="384"/>
    </location>
</feature>
<evidence type="ECO:0000256" key="1">
    <source>
        <dbReference type="SAM" id="Coils"/>
    </source>
</evidence>
<feature type="region of interest" description="Disordered" evidence="2">
    <location>
        <begin position="356"/>
        <end position="384"/>
    </location>
</feature>
<feature type="region of interest" description="Disordered" evidence="2">
    <location>
        <begin position="514"/>
        <end position="581"/>
    </location>
</feature>
<dbReference type="EMBL" id="JBEDUW010000006">
    <property type="protein sequence ID" value="KAK9925174.1"/>
    <property type="molecule type" value="Genomic_DNA"/>
</dbReference>
<feature type="compositionally biased region" description="Polar residues" evidence="2">
    <location>
        <begin position="306"/>
        <end position="318"/>
    </location>
</feature>
<feature type="region of interest" description="Disordered" evidence="2">
    <location>
        <begin position="288"/>
        <end position="323"/>
    </location>
</feature>